<evidence type="ECO:0000256" key="7">
    <source>
        <dbReference type="ARBA" id="ARBA00022692"/>
    </source>
</evidence>
<evidence type="ECO:0000256" key="4">
    <source>
        <dbReference type="ARBA" id="ARBA00022475"/>
    </source>
</evidence>
<dbReference type="InterPro" id="IPR017441">
    <property type="entry name" value="Protein_kinase_ATP_BS"/>
</dbReference>
<dbReference type="PROSITE" id="PS00107">
    <property type="entry name" value="PROTEIN_KINASE_ATP"/>
    <property type="match status" value="1"/>
</dbReference>
<dbReference type="Pfam" id="PF01657">
    <property type="entry name" value="Stress-antifung"/>
    <property type="match status" value="1"/>
</dbReference>
<proteinExistence type="inferred from homology"/>
<keyword evidence="10 17" id="KW-0547">Nucleotide-binding</keyword>
<comment type="similarity">
    <text evidence="3">In the C-terminal section; belongs to the protein kinase superfamily. Ser/Thr protein kinase family.</text>
</comment>
<dbReference type="GO" id="GO:0002229">
    <property type="term" value="P:defense response to oomycetes"/>
    <property type="evidence" value="ECO:0007669"/>
    <property type="project" value="UniProtKB-ARBA"/>
</dbReference>
<keyword evidence="21" id="KW-1185">Reference proteome</keyword>
<organism evidence="20 21">
    <name type="scientific">Macleaya cordata</name>
    <name type="common">Five-seeded plume-poppy</name>
    <name type="synonym">Bocconia cordata</name>
    <dbReference type="NCBI Taxonomy" id="56857"/>
    <lineage>
        <taxon>Eukaryota</taxon>
        <taxon>Viridiplantae</taxon>
        <taxon>Streptophyta</taxon>
        <taxon>Embryophyta</taxon>
        <taxon>Tracheophyta</taxon>
        <taxon>Spermatophyta</taxon>
        <taxon>Magnoliopsida</taxon>
        <taxon>Ranunculales</taxon>
        <taxon>Papaveraceae</taxon>
        <taxon>Papaveroideae</taxon>
        <taxon>Macleaya</taxon>
    </lineage>
</organism>
<dbReference type="InterPro" id="IPR011009">
    <property type="entry name" value="Kinase-like_dom_sf"/>
</dbReference>
<evidence type="ECO:0000256" key="11">
    <source>
        <dbReference type="ARBA" id="ARBA00022777"/>
    </source>
</evidence>
<dbReference type="Pfam" id="PF07714">
    <property type="entry name" value="PK_Tyr_Ser-Thr"/>
    <property type="match status" value="1"/>
</dbReference>
<evidence type="ECO:0000256" key="9">
    <source>
        <dbReference type="ARBA" id="ARBA00022737"/>
    </source>
</evidence>
<dbReference type="CDD" id="cd23509">
    <property type="entry name" value="Gnk2-like"/>
    <property type="match status" value="1"/>
</dbReference>
<keyword evidence="6" id="KW-0808">Transferase</keyword>
<dbReference type="PROSITE" id="PS50011">
    <property type="entry name" value="PROTEIN_KINASE_DOM"/>
    <property type="match status" value="1"/>
</dbReference>
<evidence type="ECO:0000256" key="13">
    <source>
        <dbReference type="ARBA" id="ARBA00022989"/>
    </source>
</evidence>
<sequence>MNSNHFGGDHLITAAASIALVPCFFFQNIGLTSTSKPTFIYNFCSGGNYTTNSTFQANLNHLLSSLSSSSKNTPTTGKTGYFNNTVGRNLETTVYGSFQCRGDVTSEACRHCVDAAAQEIIEGDKCPNSKQAIIWYDECMLRYSTKPYFSIMEESPSVFLPNINNITNPDLFFSGMLTILGAIVDLPRYNEKEGGRVIRPSCCFRYDIHPFYKSMVIAAPAPSPLGVPRLLPPSTNTTTSNANPNDLKIANTCILFGILLVLLDHFSKQLEIISQYNHNFCSCYYVEDDNDEIQSDEHLEFNFHTVRAATNNFSNANKLGQGGFGSVYKGILLDGQEIAVKKLSENSCQGDEEFNNEVILLVKLQHRNIVRLLGSCLDGDEKLLIYEFMLNGSLDQFIFGSNYKREHLDWKRRYRIISGIARGLLYLHKDSRFKIIHRDLKASNILLDAHMNPKISDFGMARLLVADKTQDDNTNNTTVGTHTRNMVPEHVMHGNLSMKLDLYGFGVLVLEILSGQRDNFFYGSSEDALDLRSSAWRHFEKGTILEFLDPTLRENCSVSEVMKCIEIGLLCAREDIDERLTMEWIVIELDSYCGTPPLPSPPPFCLHSRNQSDIPLVILENVTQAQLTNTELSPR</sequence>
<evidence type="ECO:0000256" key="14">
    <source>
        <dbReference type="ARBA" id="ARBA00023136"/>
    </source>
</evidence>
<dbReference type="EMBL" id="MVGT01002164">
    <property type="protein sequence ID" value="OVA09214.1"/>
    <property type="molecule type" value="Genomic_DNA"/>
</dbReference>
<evidence type="ECO:0000256" key="3">
    <source>
        <dbReference type="ARBA" id="ARBA00010217"/>
    </source>
</evidence>
<dbReference type="Gene3D" id="3.30.430.20">
    <property type="entry name" value="Gnk2 domain, C-X8-C-X2-C motif"/>
    <property type="match status" value="1"/>
</dbReference>
<dbReference type="OrthoDB" id="4062651at2759"/>
<dbReference type="InterPro" id="IPR002902">
    <property type="entry name" value="GNK2"/>
</dbReference>
<protein>
    <submittedName>
        <fullName evidence="20">Protein kinase domain</fullName>
    </submittedName>
</protein>
<reference evidence="20 21" key="1">
    <citation type="journal article" date="2017" name="Mol. Plant">
        <title>The Genome of Medicinal Plant Macleaya cordata Provides New Insights into Benzylisoquinoline Alkaloids Metabolism.</title>
        <authorList>
            <person name="Liu X."/>
            <person name="Liu Y."/>
            <person name="Huang P."/>
            <person name="Ma Y."/>
            <person name="Qing Z."/>
            <person name="Tang Q."/>
            <person name="Cao H."/>
            <person name="Cheng P."/>
            <person name="Zheng Y."/>
            <person name="Yuan Z."/>
            <person name="Zhou Y."/>
            <person name="Liu J."/>
            <person name="Tang Z."/>
            <person name="Zhuo Y."/>
            <person name="Zhang Y."/>
            <person name="Yu L."/>
            <person name="Huang J."/>
            <person name="Yang P."/>
            <person name="Peng Q."/>
            <person name="Zhang J."/>
            <person name="Jiang W."/>
            <person name="Zhang Z."/>
            <person name="Lin K."/>
            <person name="Ro D.K."/>
            <person name="Chen X."/>
            <person name="Xiong X."/>
            <person name="Shang Y."/>
            <person name="Huang S."/>
            <person name="Zeng J."/>
        </authorList>
    </citation>
    <scope>NUCLEOTIDE SEQUENCE [LARGE SCALE GENOMIC DNA]</scope>
    <source>
        <strain evidence="21">cv. BLH2017</strain>
        <tissue evidence="20">Root</tissue>
    </source>
</reference>
<name>A0A200QFE4_MACCD</name>
<evidence type="ECO:0000256" key="16">
    <source>
        <dbReference type="ARBA" id="ARBA00023180"/>
    </source>
</evidence>
<comment type="similarity">
    <text evidence="2">In the N-terminal section; belongs to the leguminous lectin family.</text>
</comment>
<dbReference type="STRING" id="56857.A0A200QFE4"/>
<keyword evidence="4" id="KW-1003">Cell membrane</keyword>
<dbReference type="InterPro" id="IPR000719">
    <property type="entry name" value="Prot_kinase_dom"/>
</dbReference>
<gene>
    <name evidence="20" type="ORF">BVC80_659g46</name>
</gene>
<keyword evidence="11 20" id="KW-0418">Kinase</keyword>
<evidence type="ECO:0000313" key="20">
    <source>
        <dbReference type="EMBL" id="OVA09214.1"/>
    </source>
</evidence>
<dbReference type="CDD" id="cd14066">
    <property type="entry name" value="STKc_IRAK"/>
    <property type="match status" value="1"/>
</dbReference>
<feature type="domain" description="Gnk2-homologous" evidence="19">
    <location>
        <begin position="37"/>
        <end position="148"/>
    </location>
</feature>
<keyword evidence="5" id="KW-0723">Serine/threonine-protein kinase</keyword>
<dbReference type="SUPFAM" id="SSF56112">
    <property type="entry name" value="Protein kinase-like (PK-like)"/>
    <property type="match status" value="1"/>
</dbReference>
<evidence type="ECO:0000256" key="12">
    <source>
        <dbReference type="ARBA" id="ARBA00022840"/>
    </source>
</evidence>
<evidence type="ECO:0000256" key="10">
    <source>
        <dbReference type="ARBA" id="ARBA00022741"/>
    </source>
</evidence>
<accession>A0A200QFE4</accession>
<dbReference type="InterPro" id="IPR008271">
    <property type="entry name" value="Ser/Thr_kinase_AS"/>
</dbReference>
<dbReference type="PROSITE" id="PS00108">
    <property type="entry name" value="PROTEIN_KINASE_ST"/>
    <property type="match status" value="1"/>
</dbReference>
<dbReference type="InterPro" id="IPR001245">
    <property type="entry name" value="Ser-Thr/Tyr_kinase_cat_dom"/>
</dbReference>
<keyword evidence="14" id="KW-0472">Membrane</keyword>
<evidence type="ECO:0000256" key="6">
    <source>
        <dbReference type="ARBA" id="ARBA00022679"/>
    </source>
</evidence>
<dbReference type="Gene3D" id="1.10.510.10">
    <property type="entry name" value="Transferase(Phosphotransferase) domain 1"/>
    <property type="match status" value="1"/>
</dbReference>
<dbReference type="InParanoid" id="A0A200QFE4"/>
<evidence type="ECO:0000259" key="19">
    <source>
        <dbReference type="PROSITE" id="PS51473"/>
    </source>
</evidence>
<feature type="binding site" evidence="17">
    <location>
        <position position="342"/>
    </location>
    <ligand>
        <name>ATP</name>
        <dbReference type="ChEBI" id="CHEBI:30616"/>
    </ligand>
</feature>
<evidence type="ECO:0000256" key="1">
    <source>
        <dbReference type="ARBA" id="ARBA00004251"/>
    </source>
</evidence>
<dbReference type="FunFam" id="3.30.430.20:FF:000003">
    <property type="entry name" value="Cysteine-rich RLK (RECEPTOR-like protein kinase) 10"/>
    <property type="match status" value="1"/>
</dbReference>
<keyword evidence="13" id="KW-1133">Transmembrane helix</keyword>
<dbReference type="FunFam" id="1.10.510.10:FF:000240">
    <property type="entry name" value="Lectin-domain containing receptor kinase A4.3"/>
    <property type="match status" value="1"/>
</dbReference>
<comment type="caution">
    <text evidence="20">The sequence shown here is derived from an EMBL/GenBank/DDBJ whole genome shotgun (WGS) entry which is preliminary data.</text>
</comment>
<dbReference type="PANTHER" id="PTHR27002">
    <property type="entry name" value="RECEPTOR-LIKE SERINE/THREONINE-PROTEIN KINASE SD1-8"/>
    <property type="match status" value="1"/>
</dbReference>
<dbReference type="FunFam" id="3.30.200.20:FF:000142">
    <property type="entry name" value="Cysteine-rich receptor-like protein kinase 10"/>
    <property type="match status" value="1"/>
</dbReference>
<evidence type="ECO:0000256" key="17">
    <source>
        <dbReference type="PROSITE-ProRule" id="PRU10141"/>
    </source>
</evidence>
<feature type="domain" description="Protein kinase" evidence="18">
    <location>
        <begin position="313"/>
        <end position="593"/>
    </location>
</feature>
<keyword evidence="7" id="KW-0812">Transmembrane</keyword>
<evidence type="ECO:0000256" key="2">
    <source>
        <dbReference type="ARBA" id="ARBA00008536"/>
    </source>
</evidence>
<keyword evidence="15" id="KW-0675">Receptor</keyword>
<dbReference type="GO" id="GO:0004674">
    <property type="term" value="F:protein serine/threonine kinase activity"/>
    <property type="evidence" value="ECO:0007669"/>
    <property type="project" value="UniProtKB-KW"/>
</dbReference>
<dbReference type="InterPro" id="IPR038408">
    <property type="entry name" value="GNK2_sf"/>
</dbReference>
<dbReference type="Gene3D" id="3.30.200.20">
    <property type="entry name" value="Phosphorylase Kinase, domain 1"/>
    <property type="match status" value="1"/>
</dbReference>
<evidence type="ECO:0000313" key="21">
    <source>
        <dbReference type="Proteomes" id="UP000195402"/>
    </source>
</evidence>
<keyword evidence="16" id="KW-0325">Glycoprotein</keyword>
<dbReference type="GO" id="GO:0005886">
    <property type="term" value="C:plasma membrane"/>
    <property type="evidence" value="ECO:0007669"/>
    <property type="project" value="UniProtKB-SubCell"/>
</dbReference>
<dbReference type="OMA" id="CTHCLQQ"/>
<comment type="subcellular location">
    <subcellularLocation>
        <location evidence="1">Cell membrane</location>
        <topology evidence="1">Single-pass type I membrane protein</topology>
    </subcellularLocation>
</comment>
<evidence type="ECO:0000256" key="5">
    <source>
        <dbReference type="ARBA" id="ARBA00022527"/>
    </source>
</evidence>
<evidence type="ECO:0000259" key="18">
    <source>
        <dbReference type="PROSITE" id="PS50011"/>
    </source>
</evidence>
<dbReference type="AlphaFoldDB" id="A0A200QFE4"/>
<keyword evidence="9" id="KW-0677">Repeat</keyword>
<dbReference type="Proteomes" id="UP000195402">
    <property type="component" value="Unassembled WGS sequence"/>
</dbReference>
<dbReference type="SMART" id="SM00220">
    <property type="entry name" value="S_TKc"/>
    <property type="match status" value="1"/>
</dbReference>
<keyword evidence="12 17" id="KW-0067">ATP-binding</keyword>
<dbReference type="PANTHER" id="PTHR27002:SF980">
    <property type="entry name" value="CYSTEINE-RICH RECEPTOR-LIKE PROTEIN KINASE 10 ISOFORM X1"/>
    <property type="match status" value="1"/>
</dbReference>
<evidence type="ECO:0000256" key="8">
    <source>
        <dbReference type="ARBA" id="ARBA00022729"/>
    </source>
</evidence>
<keyword evidence="8" id="KW-0732">Signal</keyword>
<dbReference type="GO" id="GO:0005524">
    <property type="term" value="F:ATP binding"/>
    <property type="evidence" value="ECO:0007669"/>
    <property type="project" value="UniProtKB-UniRule"/>
</dbReference>
<evidence type="ECO:0000256" key="15">
    <source>
        <dbReference type="ARBA" id="ARBA00023170"/>
    </source>
</evidence>
<dbReference type="PROSITE" id="PS51473">
    <property type="entry name" value="GNK2"/>
    <property type="match status" value="1"/>
</dbReference>